<dbReference type="EMBL" id="HBIX01014317">
    <property type="protein sequence ID" value="CAE0717759.1"/>
    <property type="molecule type" value="Transcribed_RNA"/>
</dbReference>
<feature type="compositionally biased region" description="Low complexity" evidence="1">
    <location>
        <begin position="63"/>
        <end position="83"/>
    </location>
</feature>
<sequence length="1073" mass="115325">MEQQQRRHPPTQRPRCSLLLLVATAAFVSKTTMTTTTMQTVRAFSTTPSLATKPKLGGGNIGSRSITTSSSSSSTAIRAAATTEQPRLRRELGSQENLMLPRQYGVNPGVVFPSMNHVSCAVLSGSANGSAIPSAQALKHAVSKTMEAHPLLRARIEGSGEPDERIDLFRMVRKGDNHPCTFVADIDSSNDDNNSNDCTSYEACDVLKLINVGGGASELEASWRAAFLSDLDDGSTWCNVEANTTPLWKLEFHRSESDAAGAALLLSFNHAISDQTSASKLTDQILALAADYDETNGVAVVPSDDDDDDGALRLAPAKQSIPPSVEESVLGRNNRFKDVQTKGFGPNTVAYVAGKALEETKGPVILPDDFDFRTDGNNPLAAALTTISGNAAGGDDAASNERTSVLAFRSLSKDGTARLLEACRANGVTVTNALSAALTLVSTEFVSGGGDTNNIHSNKQRNYKILQSLDMRRYGAKLDKGESVGCLAGSMDLMHGPLPDGSAGPLISGQNGAATDFFWNLAKEGRDQTQKFVDSDGPVHAVRVFDFAMTISDLNNLVHLTAQSKDSQGRAYSAGFTNAGVYERLDAFGYENDKGEKEKTSTQHGNYKIDDIYYAASNARSGSLYRFSCITVNDEMKFTFHPASPIVSEETNQKFADALLDVLKVVGGSDEALSVSSTTASTSTTADGGDSSGGDGDGKLLGILPKNSLVLAVAAIGTVAVLSHAGAYADFYSSLMEMKANIEDPADFSAALNFWIFFAVGHPILQPILWISDVLHGSPGPMIGDLVPVTFLLGNIVAIAAISYVSEIRNAVNVGALFAFLAYVGAGLDGQAGMGDFNLAIDDSYKGQIVKGCPTYEQVRQPSMDDFDLEKYQGLWYEQKFHDWTQFKEVYDTTLGIKLTDGGNGWIDDFAVKGPAPDSAPLSWDKSPVGNGAHYFLFGRVDPSDPKGILREKGFGVEFPNYIVDVKKDAETGEYKEAIQFQCLERGGVRVFEGINFMSRNPTMTEDELGAMHKRAEEAGMYPYGASPEQMHRVARRPIDAPPLDNSWQAMWRFIGVDKLLELLTQSIEDGGR</sequence>
<evidence type="ECO:0000313" key="4">
    <source>
        <dbReference type="EMBL" id="CAE0717759.1"/>
    </source>
</evidence>
<dbReference type="InterPro" id="IPR023213">
    <property type="entry name" value="CAT-like_dom_sf"/>
</dbReference>
<dbReference type="PANTHER" id="PTHR28037">
    <property type="entry name" value="ALCOHOL O-ACETYLTRANSFERASE 1-RELATED"/>
    <property type="match status" value="1"/>
</dbReference>
<feature type="transmembrane region" description="Helical" evidence="2">
    <location>
        <begin position="783"/>
        <end position="804"/>
    </location>
</feature>
<dbReference type="Gene3D" id="3.30.559.10">
    <property type="entry name" value="Chloramphenicol acetyltransferase-like domain"/>
    <property type="match status" value="1"/>
</dbReference>
<protein>
    <recommendedName>
        <fullName evidence="5">Condensation domain-containing protein</fullName>
    </recommendedName>
</protein>
<feature type="chain" id="PRO_5031041773" description="Condensation domain-containing protein" evidence="3">
    <location>
        <begin position="35"/>
        <end position="1073"/>
    </location>
</feature>
<accession>A0A7S4EK28</accession>
<keyword evidence="3" id="KW-0732">Signal</keyword>
<dbReference type="SUPFAM" id="SSF52777">
    <property type="entry name" value="CoA-dependent acyltransferases"/>
    <property type="match status" value="1"/>
</dbReference>
<feature type="transmembrane region" description="Helical" evidence="2">
    <location>
        <begin position="811"/>
        <end position="828"/>
    </location>
</feature>
<dbReference type="InterPro" id="IPR012674">
    <property type="entry name" value="Calycin"/>
</dbReference>
<keyword evidence="2" id="KW-1133">Transmembrane helix</keyword>
<name>A0A7S4EK28_9STRA</name>
<feature type="transmembrane region" description="Helical" evidence="2">
    <location>
        <begin position="750"/>
        <end position="771"/>
    </location>
</feature>
<dbReference type="InterPro" id="IPR052058">
    <property type="entry name" value="Alcohol_O-acetyltransferase"/>
</dbReference>
<keyword evidence="2" id="KW-0812">Transmembrane</keyword>
<evidence type="ECO:0000256" key="2">
    <source>
        <dbReference type="SAM" id="Phobius"/>
    </source>
</evidence>
<evidence type="ECO:0008006" key="5">
    <source>
        <dbReference type="Google" id="ProtNLM"/>
    </source>
</evidence>
<dbReference type="PANTHER" id="PTHR28037:SF1">
    <property type="entry name" value="ALCOHOL O-ACETYLTRANSFERASE 1-RELATED"/>
    <property type="match status" value="1"/>
</dbReference>
<dbReference type="Gene3D" id="3.30.559.30">
    <property type="entry name" value="Nonribosomal peptide synthetase, condensation domain"/>
    <property type="match status" value="1"/>
</dbReference>
<dbReference type="Gene3D" id="2.40.128.20">
    <property type="match status" value="1"/>
</dbReference>
<proteinExistence type="predicted"/>
<gene>
    <name evidence="4" type="ORF">PAUS00366_LOCUS10512</name>
</gene>
<dbReference type="SUPFAM" id="SSF50814">
    <property type="entry name" value="Lipocalins"/>
    <property type="match status" value="1"/>
</dbReference>
<organism evidence="4">
    <name type="scientific">Pseudo-nitzschia australis</name>
    <dbReference type="NCBI Taxonomy" id="44445"/>
    <lineage>
        <taxon>Eukaryota</taxon>
        <taxon>Sar</taxon>
        <taxon>Stramenopiles</taxon>
        <taxon>Ochrophyta</taxon>
        <taxon>Bacillariophyta</taxon>
        <taxon>Bacillariophyceae</taxon>
        <taxon>Bacillariophycidae</taxon>
        <taxon>Bacillariales</taxon>
        <taxon>Bacillariaceae</taxon>
        <taxon>Pseudo-nitzschia</taxon>
    </lineage>
</organism>
<feature type="region of interest" description="Disordered" evidence="1">
    <location>
        <begin position="54"/>
        <end position="85"/>
    </location>
</feature>
<feature type="transmembrane region" description="Helical" evidence="2">
    <location>
        <begin position="709"/>
        <end position="729"/>
    </location>
</feature>
<evidence type="ECO:0000256" key="1">
    <source>
        <dbReference type="SAM" id="MobiDB-lite"/>
    </source>
</evidence>
<reference evidence="4" key="1">
    <citation type="submission" date="2021-01" db="EMBL/GenBank/DDBJ databases">
        <authorList>
            <person name="Corre E."/>
            <person name="Pelletier E."/>
            <person name="Niang G."/>
            <person name="Scheremetjew M."/>
            <person name="Finn R."/>
            <person name="Kale V."/>
            <person name="Holt S."/>
            <person name="Cochrane G."/>
            <person name="Meng A."/>
            <person name="Brown T."/>
            <person name="Cohen L."/>
        </authorList>
    </citation>
    <scope>NUCLEOTIDE SEQUENCE</scope>
    <source>
        <strain evidence="4">10249 10 AB</strain>
    </source>
</reference>
<evidence type="ECO:0000256" key="3">
    <source>
        <dbReference type="SAM" id="SignalP"/>
    </source>
</evidence>
<dbReference type="FunFam" id="2.40.128.20:FF:000054">
    <property type="entry name" value="Uncharacterized protein"/>
    <property type="match status" value="1"/>
</dbReference>
<feature type="signal peptide" evidence="3">
    <location>
        <begin position="1"/>
        <end position="34"/>
    </location>
</feature>
<keyword evidence="2" id="KW-0472">Membrane</keyword>
<dbReference type="AlphaFoldDB" id="A0A7S4EK28"/>